<dbReference type="Pfam" id="PF07065">
    <property type="entry name" value="D123"/>
    <property type="match status" value="1"/>
</dbReference>
<dbReference type="GO" id="GO:0005737">
    <property type="term" value="C:cytoplasm"/>
    <property type="evidence" value="ECO:0007669"/>
    <property type="project" value="TreeGrafter"/>
</dbReference>
<reference evidence="2 3" key="1">
    <citation type="submission" date="2024-01" db="EMBL/GenBank/DDBJ databases">
        <title>The complete chloroplast genome sequence of Lithospermum erythrorhizon: insights into the phylogenetic relationship among Boraginaceae species and the maternal lineages of purple gromwells.</title>
        <authorList>
            <person name="Okada T."/>
            <person name="Watanabe K."/>
        </authorList>
    </citation>
    <scope>NUCLEOTIDE SEQUENCE [LARGE SCALE GENOMIC DNA]</scope>
</reference>
<dbReference type="PANTHER" id="PTHR15323">
    <property type="entry name" value="D123 PROTEIN"/>
    <property type="match status" value="1"/>
</dbReference>
<name>A0AAV3Q7M8_LITER</name>
<accession>A0AAV3Q7M8</accession>
<evidence type="ECO:0000313" key="2">
    <source>
        <dbReference type="EMBL" id="GAA0158645.1"/>
    </source>
</evidence>
<dbReference type="Proteomes" id="UP001454036">
    <property type="component" value="Unassembled WGS sequence"/>
</dbReference>
<dbReference type="PANTHER" id="PTHR15323:SF6">
    <property type="entry name" value="CELL DIVISION CYCLE PROTEIN 123 HOMOLOG"/>
    <property type="match status" value="1"/>
</dbReference>
<comment type="similarity">
    <text evidence="1">Belongs to the CDC123 family.</text>
</comment>
<proteinExistence type="inferred from homology"/>
<keyword evidence="3" id="KW-1185">Reference proteome</keyword>
<dbReference type="AlphaFoldDB" id="A0AAV3Q7M8"/>
<comment type="caution">
    <text evidence="2">The sequence shown here is derived from an EMBL/GenBank/DDBJ whole genome shotgun (WGS) entry which is preliminary data.</text>
</comment>
<evidence type="ECO:0000256" key="1">
    <source>
        <dbReference type="ARBA" id="ARBA00011047"/>
    </source>
</evidence>
<protein>
    <submittedName>
        <fullName evidence="2">Uncharacterized protein</fullName>
    </submittedName>
</protein>
<organism evidence="2 3">
    <name type="scientific">Lithospermum erythrorhizon</name>
    <name type="common">Purple gromwell</name>
    <name type="synonym">Lithospermum officinale var. erythrorhizon</name>
    <dbReference type="NCBI Taxonomy" id="34254"/>
    <lineage>
        <taxon>Eukaryota</taxon>
        <taxon>Viridiplantae</taxon>
        <taxon>Streptophyta</taxon>
        <taxon>Embryophyta</taxon>
        <taxon>Tracheophyta</taxon>
        <taxon>Spermatophyta</taxon>
        <taxon>Magnoliopsida</taxon>
        <taxon>eudicotyledons</taxon>
        <taxon>Gunneridae</taxon>
        <taxon>Pentapetalae</taxon>
        <taxon>asterids</taxon>
        <taxon>lamiids</taxon>
        <taxon>Boraginales</taxon>
        <taxon>Boraginaceae</taxon>
        <taxon>Boraginoideae</taxon>
        <taxon>Lithospermeae</taxon>
        <taxon>Lithospermum</taxon>
    </lineage>
</organism>
<dbReference type="InterPro" id="IPR009772">
    <property type="entry name" value="CDC123"/>
</dbReference>
<dbReference type="EMBL" id="BAABME010003399">
    <property type="protein sequence ID" value="GAA0158645.1"/>
    <property type="molecule type" value="Genomic_DNA"/>
</dbReference>
<evidence type="ECO:0000313" key="3">
    <source>
        <dbReference type="Proteomes" id="UP001454036"/>
    </source>
</evidence>
<sequence length="76" mass="8833">MKKEEVDRCQVQQWYLKFKSDSIKTVFVELPETFVQYLLDDSGPFLLPVSVTDDDALPNRVHKPEDKEDFVVSEGL</sequence>
<gene>
    <name evidence="2" type="ORF">LIER_15611</name>
</gene>